<dbReference type="CDD" id="cd06225">
    <property type="entry name" value="HAMP"/>
    <property type="match status" value="1"/>
</dbReference>
<keyword evidence="3" id="KW-1185">Reference proteome</keyword>
<dbReference type="GO" id="GO:0016020">
    <property type="term" value="C:membrane"/>
    <property type="evidence" value="ECO:0007669"/>
    <property type="project" value="InterPro"/>
</dbReference>
<evidence type="ECO:0000313" key="2">
    <source>
        <dbReference type="EMBL" id="QKQ25198.1"/>
    </source>
</evidence>
<dbReference type="SUPFAM" id="SSF158472">
    <property type="entry name" value="HAMP domain-like"/>
    <property type="match status" value="1"/>
</dbReference>
<dbReference type="Proteomes" id="UP000509658">
    <property type="component" value="Chromosome"/>
</dbReference>
<name>A0A6N0HS86_9GAMM</name>
<organism evidence="2 3">
    <name type="scientific">Candidatus Reidiella endopervernicosa</name>
    <dbReference type="NCBI Taxonomy" id="2738883"/>
    <lineage>
        <taxon>Bacteria</taxon>
        <taxon>Pseudomonadati</taxon>
        <taxon>Pseudomonadota</taxon>
        <taxon>Gammaproteobacteria</taxon>
        <taxon>Candidatus Reidiella</taxon>
    </lineage>
</organism>
<dbReference type="GO" id="GO:0007165">
    <property type="term" value="P:signal transduction"/>
    <property type="evidence" value="ECO:0007669"/>
    <property type="project" value="InterPro"/>
</dbReference>
<dbReference type="EMBL" id="CP054491">
    <property type="protein sequence ID" value="QKQ25198.1"/>
    <property type="molecule type" value="Genomic_DNA"/>
</dbReference>
<sequence>MILLLTGMMTFYAVRHFIVEPMRRLQRSAQLIGKGEPATDLDFKSNDEIGALATTLKVMDEDLRRPRSGLNIWPLRHVDGITEPRQVY</sequence>
<dbReference type="InterPro" id="IPR003660">
    <property type="entry name" value="HAMP_dom"/>
</dbReference>
<dbReference type="Gene3D" id="6.10.340.10">
    <property type="match status" value="1"/>
</dbReference>
<dbReference type="AlphaFoldDB" id="A0A6N0HS86"/>
<accession>A0A6N0HS86</accession>
<dbReference type="SMART" id="SM00304">
    <property type="entry name" value="HAMP"/>
    <property type="match status" value="1"/>
</dbReference>
<reference evidence="2 3" key="1">
    <citation type="submission" date="2020-05" db="EMBL/GenBank/DDBJ databases">
        <title>Horizontal transmission and recombination maintain forever young bacterial symbiont genomes.</title>
        <authorList>
            <person name="Russell S.L."/>
            <person name="Pepper-Tunick E."/>
            <person name="Svedberg J."/>
            <person name="Byrne A."/>
            <person name="Ruelas Castillo J."/>
            <person name="Vollmers C."/>
            <person name="Beinart R.A."/>
            <person name="Corbett-Detig R."/>
        </authorList>
    </citation>
    <scope>NUCLEOTIDE SEQUENCE [LARGE SCALE GENOMIC DNA]</scope>
    <source>
        <strain evidence="2">Santa_Monica_outfall</strain>
    </source>
</reference>
<protein>
    <submittedName>
        <fullName evidence="2">HAMP domain-containing protein</fullName>
    </submittedName>
</protein>
<dbReference type="Pfam" id="PF00672">
    <property type="entry name" value="HAMP"/>
    <property type="match status" value="1"/>
</dbReference>
<feature type="domain" description="HAMP" evidence="1">
    <location>
        <begin position="16"/>
        <end position="68"/>
    </location>
</feature>
<proteinExistence type="predicted"/>
<dbReference type="PROSITE" id="PS50885">
    <property type="entry name" value="HAMP"/>
    <property type="match status" value="1"/>
</dbReference>
<dbReference type="KEGG" id="rev:HUE57_01995"/>
<gene>
    <name evidence="2" type="ORF">HUE57_01995</name>
</gene>
<dbReference type="RefSeq" id="WP_174672616.1">
    <property type="nucleotide sequence ID" value="NZ_CP054491.1"/>
</dbReference>
<evidence type="ECO:0000259" key="1">
    <source>
        <dbReference type="PROSITE" id="PS50885"/>
    </source>
</evidence>
<evidence type="ECO:0000313" key="3">
    <source>
        <dbReference type="Proteomes" id="UP000509658"/>
    </source>
</evidence>